<dbReference type="PANTHER" id="PTHR32039:SF7">
    <property type="entry name" value="COMPETENCE PROTEIN COMM"/>
    <property type="match status" value="1"/>
</dbReference>
<dbReference type="Gene3D" id="3.40.50.300">
    <property type="entry name" value="P-loop containing nucleotide triphosphate hydrolases"/>
    <property type="match status" value="1"/>
</dbReference>
<name>A0A0C2D1J4_9BACT</name>
<accession>A0A0C2D1J4</accession>
<evidence type="ECO:0000313" key="5">
    <source>
        <dbReference type="EMBL" id="KIG17116.1"/>
    </source>
</evidence>
<dbReference type="Proteomes" id="UP000031599">
    <property type="component" value="Unassembled WGS sequence"/>
</dbReference>
<dbReference type="InterPro" id="IPR001208">
    <property type="entry name" value="MCM_dom"/>
</dbReference>
<dbReference type="GO" id="GO:0003677">
    <property type="term" value="F:DNA binding"/>
    <property type="evidence" value="ECO:0007669"/>
    <property type="project" value="InterPro"/>
</dbReference>
<dbReference type="GO" id="GO:0005524">
    <property type="term" value="F:ATP binding"/>
    <property type="evidence" value="ECO:0007669"/>
    <property type="project" value="UniProtKB-KW"/>
</dbReference>
<reference evidence="5 6" key="1">
    <citation type="submission" date="2014-12" db="EMBL/GenBank/DDBJ databases">
        <title>Genome assembly of Enhygromyxa salina DSM 15201.</title>
        <authorList>
            <person name="Sharma G."/>
            <person name="Subramanian S."/>
        </authorList>
    </citation>
    <scope>NUCLEOTIDE SEQUENCE [LARGE SCALE GENOMIC DNA]</scope>
    <source>
        <strain evidence="5 6">DSM 15201</strain>
    </source>
</reference>
<gene>
    <name evidence="5" type="ORF">DB30_03713</name>
</gene>
<dbReference type="Gene3D" id="3.30.230.10">
    <property type="match status" value="1"/>
</dbReference>
<dbReference type="InterPro" id="IPR003593">
    <property type="entry name" value="AAA+_ATPase"/>
</dbReference>
<dbReference type="SUPFAM" id="SSF54211">
    <property type="entry name" value="Ribosomal protein S5 domain 2-like"/>
    <property type="match status" value="1"/>
</dbReference>
<dbReference type="InterPro" id="IPR027417">
    <property type="entry name" value="P-loop_NTPase"/>
</dbReference>
<dbReference type="InterPro" id="IPR045006">
    <property type="entry name" value="CHLI-like"/>
</dbReference>
<dbReference type="PANTHER" id="PTHR32039">
    <property type="entry name" value="MAGNESIUM-CHELATASE SUBUNIT CHLI"/>
    <property type="match status" value="1"/>
</dbReference>
<evidence type="ECO:0000313" key="6">
    <source>
        <dbReference type="Proteomes" id="UP000031599"/>
    </source>
</evidence>
<evidence type="ECO:0000256" key="2">
    <source>
        <dbReference type="ARBA" id="ARBA00022741"/>
    </source>
</evidence>
<sequence length="517" mass="55574">MLAHSYSAGILGVEGYVITVEADVDVGLPCLTIVGQVSGALNEARERVRAALSHCGQPVPPRKQIVNLAPAEQRKDSPGCDLAIACALLASHGVIEQASLANAMFWGELALDGTLRPAAGTLVVADTARQQGFRRLVVAEGSAREAAMIPGLEIIPVRDLPSLVAQLRGEQDLAHWNGERAPIEPARAFEGAPDLADIRGLALPRRALEIMLAGGHNLLLHGPPGVGKTMLARRISSLLPPLDHEDALEVTKIHGVARRKIPTGLITKPPVRMPHHTVSPAGLLGGGSPPRPGEVSLAHRGVLFLDELPEFPRACIEGLREPLEDRAVTIVRARYALHYPAGFQLMAAMNPCPCGFLGHPERVCTDSPAAVQRYQGRVSGPFIDRMDLVVPVTPLTTDELASASFGESSACVRERIIFARERQRARLAAEPWARNAEIPASGKAIERLLPMTNHANNLLLGLARRRNLSMRAVHRLRRVARTIADLDPAADPDDPINVEAVALAARLRRLPDALNND</sequence>
<dbReference type="InterPro" id="IPR004482">
    <property type="entry name" value="Mg_chelat-rel"/>
</dbReference>
<dbReference type="SMART" id="SM00382">
    <property type="entry name" value="AAA"/>
    <property type="match status" value="1"/>
</dbReference>
<dbReference type="InterPro" id="IPR014721">
    <property type="entry name" value="Ribsml_uS5_D2-typ_fold_subgr"/>
</dbReference>
<dbReference type="InterPro" id="IPR000523">
    <property type="entry name" value="Mg_chelatse_chII-like_cat_dom"/>
</dbReference>
<comment type="caution">
    <text evidence="5">The sequence shown here is derived from an EMBL/GenBank/DDBJ whole genome shotgun (WGS) entry which is preliminary data.</text>
</comment>
<dbReference type="Pfam" id="PF13335">
    <property type="entry name" value="Mg_chelatase_C"/>
    <property type="match status" value="1"/>
</dbReference>
<dbReference type="NCBIfam" id="TIGR00368">
    <property type="entry name" value="YifB family Mg chelatase-like AAA ATPase"/>
    <property type="match status" value="1"/>
</dbReference>
<dbReference type="InterPro" id="IPR020568">
    <property type="entry name" value="Ribosomal_Su5_D2-typ_SF"/>
</dbReference>
<dbReference type="PRINTS" id="PR01657">
    <property type="entry name" value="MCMFAMILY"/>
</dbReference>
<dbReference type="EMBL" id="JMCC02000029">
    <property type="protein sequence ID" value="KIG17116.1"/>
    <property type="molecule type" value="Genomic_DNA"/>
</dbReference>
<dbReference type="RefSeq" id="WP_052548690.1">
    <property type="nucleotide sequence ID" value="NZ_JMCC02000029.1"/>
</dbReference>
<evidence type="ECO:0000256" key="3">
    <source>
        <dbReference type="ARBA" id="ARBA00022840"/>
    </source>
</evidence>
<dbReference type="InterPro" id="IPR025158">
    <property type="entry name" value="Mg_chelat-rel_C"/>
</dbReference>
<feature type="domain" description="AAA+ ATPase" evidence="4">
    <location>
        <begin position="214"/>
        <end position="375"/>
    </location>
</feature>
<evidence type="ECO:0000256" key="1">
    <source>
        <dbReference type="ARBA" id="ARBA00006354"/>
    </source>
</evidence>
<keyword evidence="3" id="KW-0067">ATP-binding</keyword>
<dbReference type="Pfam" id="PF01078">
    <property type="entry name" value="Mg_chelatase"/>
    <property type="match status" value="1"/>
</dbReference>
<proteinExistence type="inferred from homology"/>
<dbReference type="Pfam" id="PF13541">
    <property type="entry name" value="ChlI"/>
    <property type="match status" value="1"/>
</dbReference>
<comment type="similarity">
    <text evidence="1">Belongs to the Mg-chelatase subunits D/I family. ComM subfamily.</text>
</comment>
<evidence type="ECO:0000259" key="4">
    <source>
        <dbReference type="SMART" id="SM00382"/>
    </source>
</evidence>
<protein>
    <submittedName>
        <fullName evidence="5">MG(2+) CHELATASE FAMILY PROTEIN / ComM-related protein</fullName>
    </submittedName>
</protein>
<organism evidence="5 6">
    <name type="scientific">Enhygromyxa salina</name>
    <dbReference type="NCBI Taxonomy" id="215803"/>
    <lineage>
        <taxon>Bacteria</taxon>
        <taxon>Pseudomonadati</taxon>
        <taxon>Myxococcota</taxon>
        <taxon>Polyangia</taxon>
        <taxon>Nannocystales</taxon>
        <taxon>Nannocystaceae</taxon>
        <taxon>Enhygromyxa</taxon>
    </lineage>
</organism>
<dbReference type="SUPFAM" id="SSF52540">
    <property type="entry name" value="P-loop containing nucleoside triphosphate hydrolases"/>
    <property type="match status" value="1"/>
</dbReference>
<dbReference type="AlphaFoldDB" id="A0A0C2D1J4"/>
<keyword evidence="2" id="KW-0547">Nucleotide-binding</keyword>